<dbReference type="PANTHER" id="PTHR22792:SF168">
    <property type="entry name" value="LA-TYPE HTH DOMAIN, WINGED HELIX-LIKE DNA-BINDING DOMAIN SUPERFAMILY"/>
    <property type="match status" value="1"/>
</dbReference>
<dbReference type="EMBL" id="SZYD01000002">
    <property type="protein sequence ID" value="KAD7117708.1"/>
    <property type="molecule type" value="Genomic_DNA"/>
</dbReference>
<dbReference type="Proteomes" id="UP000326396">
    <property type="component" value="Linkage Group LG10"/>
</dbReference>
<dbReference type="SMART" id="SM00715">
    <property type="entry name" value="LA"/>
    <property type="match status" value="1"/>
</dbReference>
<name>A0A5N6PY34_9ASTR</name>
<evidence type="ECO:0000259" key="4">
    <source>
        <dbReference type="PROSITE" id="PS50961"/>
    </source>
</evidence>
<dbReference type="PROSITE" id="PS50961">
    <property type="entry name" value="HTH_LA"/>
    <property type="match status" value="1"/>
</dbReference>
<dbReference type="InterPro" id="IPR006630">
    <property type="entry name" value="La_HTH"/>
</dbReference>
<feature type="compositionally biased region" description="Polar residues" evidence="3">
    <location>
        <begin position="225"/>
        <end position="237"/>
    </location>
</feature>
<organism evidence="5 6">
    <name type="scientific">Mikania micrantha</name>
    <name type="common">bitter vine</name>
    <dbReference type="NCBI Taxonomy" id="192012"/>
    <lineage>
        <taxon>Eukaryota</taxon>
        <taxon>Viridiplantae</taxon>
        <taxon>Streptophyta</taxon>
        <taxon>Embryophyta</taxon>
        <taxon>Tracheophyta</taxon>
        <taxon>Spermatophyta</taxon>
        <taxon>Magnoliopsida</taxon>
        <taxon>eudicotyledons</taxon>
        <taxon>Gunneridae</taxon>
        <taxon>Pentapetalae</taxon>
        <taxon>asterids</taxon>
        <taxon>campanulids</taxon>
        <taxon>Asterales</taxon>
        <taxon>Asteraceae</taxon>
        <taxon>Asteroideae</taxon>
        <taxon>Heliantheae alliance</taxon>
        <taxon>Eupatorieae</taxon>
        <taxon>Mikania</taxon>
    </lineage>
</organism>
<dbReference type="InterPro" id="IPR036390">
    <property type="entry name" value="WH_DNA-bd_sf"/>
</dbReference>
<evidence type="ECO:0000313" key="6">
    <source>
        <dbReference type="Proteomes" id="UP000326396"/>
    </source>
</evidence>
<dbReference type="OrthoDB" id="340227at2759"/>
<proteinExistence type="predicted"/>
<comment type="caution">
    <text evidence="5">The sequence shown here is derived from an EMBL/GenBank/DDBJ whole genome shotgun (WGS) entry which is preliminary data.</text>
</comment>
<feature type="compositionally biased region" description="Low complexity" evidence="3">
    <location>
        <begin position="264"/>
        <end position="292"/>
    </location>
</feature>
<reference evidence="5 6" key="1">
    <citation type="submission" date="2019-05" db="EMBL/GenBank/DDBJ databases">
        <title>Mikania micrantha, genome provides insights into the molecular mechanism of rapid growth.</title>
        <authorList>
            <person name="Liu B."/>
        </authorList>
    </citation>
    <scope>NUCLEOTIDE SEQUENCE [LARGE SCALE GENOMIC DNA]</scope>
    <source>
        <strain evidence="5">NLD-2019</strain>
        <tissue evidence="5">Leaf</tissue>
    </source>
</reference>
<feature type="region of interest" description="Disordered" evidence="3">
    <location>
        <begin position="165"/>
        <end position="309"/>
    </location>
</feature>
<feature type="compositionally biased region" description="Polar residues" evidence="3">
    <location>
        <begin position="201"/>
        <end position="214"/>
    </location>
</feature>
<feature type="domain" description="HTH La-type RNA-binding" evidence="4">
    <location>
        <begin position="355"/>
        <end position="444"/>
    </location>
</feature>
<dbReference type="SUPFAM" id="SSF46785">
    <property type="entry name" value="Winged helix' DNA-binding domain"/>
    <property type="match status" value="1"/>
</dbReference>
<evidence type="ECO:0000256" key="1">
    <source>
        <dbReference type="ARBA" id="ARBA00022884"/>
    </source>
</evidence>
<protein>
    <recommendedName>
        <fullName evidence="4">HTH La-type RNA-binding domain-containing protein</fullName>
    </recommendedName>
</protein>
<keyword evidence="1 2" id="KW-0694">RNA-binding</keyword>
<sequence>MASINLQSEDDGGDGYSSPERSEGVSSSLIKIVSGESGELCPSVVSVTSAEPSSLSCSIREKIMNASTDWYPSETASCSDDSGTGCQHEGSDGDGDGGGGDAVKKPVWSKPSSTTVEVVGPIMGAAYWPAVGESTKAAYKSSSSESLQTLSSEPLLPALLVIGNSSSSSHKPESENLVSTPNHVTNSGQSSMRHAGRVSDVYSSPNRGVSQRSPKSQESKAELSPPSSSGKPATVLSSYPKDHTYNQSPRGGIGSQPNGGMPTRSGGSYRPSYGGKLNQGRGRGNQQWNQHRNFNRDTNMQPHRGGYHRSGYIRPSVHKSIPFNYPQMLLPVPPFGNNALYPGSAPPMVRGPLYYPVQDHLHVKIRNQIDYYFSNDNLVKDTYLRQHMDKQGWVPVNLIAGFNKVSSLTDNVMLILDVMQKSTVVEVQGDKMRRQNDWMRWLMPAAAQVSLQSQDERVFSKSSSAESITNLNGNATCTSTGGFGLCDAAVFDHEFADVV</sequence>
<evidence type="ECO:0000256" key="3">
    <source>
        <dbReference type="SAM" id="MobiDB-lite"/>
    </source>
</evidence>
<dbReference type="AlphaFoldDB" id="A0A5N6PY34"/>
<dbReference type="PANTHER" id="PTHR22792">
    <property type="entry name" value="LUPUS LA PROTEIN-RELATED"/>
    <property type="match status" value="1"/>
</dbReference>
<dbReference type="InterPro" id="IPR045180">
    <property type="entry name" value="La_dom_prot"/>
</dbReference>
<dbReference type="GO" id="GO:0003723">
    <property type="term" value="F:RNA binding"/>
    <property type="evidence" value="ECO:0007669"/>
    <property type="project" value="UniProtKB-UniRule"/>
</dbReference>
<evidence type="ECO:0000313" key="5">
    <source>
        <dbReference type="EMBL" id="KAD7117708.1"/>
    </source>
</evidence>
<gene>
    <name evidence="5" type="ORF">E3N88_04976</name>
</gene>
<feature type="compositionally biased region" description="Polar residues" evidence="3">
    <location>
        <begin position="70"/>
        <end position="85"/>
    </location>
</feature>
<feature type="region of interest" description="Disordered" evidence="3">
    <location>
        <begin position="70"/>
        <end position="113"/>
    </location>
</feature>
<dbReference type="InterPro" id="IPR036388">
    <property type="entry name" value="WH-like_DNA-bd_sf"/>
</dbReference>
<feature type="region of interest" description="Disordered" evidence="3">
    <location>
        <begin position="1"/>
        <end position="29"/>
    </location>
</feature>
<feature type="compositionally biased region" description="Polar residues" evidence="3">
    <location>
        <begin position="176"/>
        <end position="192"/>
    </location>
</feature>
<keyword evidence="6" id="KW-1185">Reference proteome</keyword>
<dbReference type="Pfam" id="PF05383">
    <property type="entry name" value="La"/>
    <property type="match status" value="1"/>
</dbReference>
<dbReference type="CDD" id="cd07323">
    <property type="entry name" value="LAM"/>
    <property type="match status" value="1"/>
</dbReference>
<dbReference type="Gene3D" id="1.10.10.10">
    <property type="entry name" value="Winged helix-like DNA-binding domain superfamily/Winged helix DNA-binding domain"/>
    <property type="match status" value="1"/>
</dbReference>
<evidence type="ECO:0000256" key="2">
    <source>
        <dbReference type="PROSITE-ProRule" id="PRU00332"/>
    </source>
</evidence>
<accession>A0A5N6PY34</accession>
<dbReference type="FunFam" id="1.10.10.10:FF:000131">
    <property type="entry name" value="la-related protein 1B isoform X2"/>
    <property type="match status" value="1"/>
</dbReference>